<evidence type="ECO:0000256" key="1">
    <source>
        <dbReference type="SAM" id="MobiDB-lite"/>
    </source>
</evidence>
<evidence type="ECO:0000256" key="2">
    <source>
        <dbReference type="SAM" id="Phobius"/>
    </source>
</evidence>
<feature type="non-terminal residue" evidence="3">
    <location>
        <position position="1"/>
    </location>
</feature>
<feature type="region of interest" description="Disordered" evidence="1">
    <location>
        <begin position="107"/>
        <end position="140"/>
    </location>
</feature>
<name>A0ABD0XD96_UMBPY</name>
<accession>A0ABD0XD96</accession>
<feature type="transmembrane region" description="Helical" evidence="2">
    <location>
        <begin position="62"/>
        <end position="85"/>
    </location>
</feature>
<keyword evidence="2" id="KW-0812">Transmembrane</keyword>
<keyword evidence="2" id="KW-1133">Transmembrane helix</keyword>
<dbReference type="EMBL" id="JAGEUA010000002">
    <property type="protein sequence ID" value="KAL1006899.1"/>
    <property type="molecule type" value="Genomic_DNA"/>
</dbReference>
<protein>
    <submittedName>
        <fullName evidence="3">Uncharacterized protein</fullName>
    </submittedName>
</protein>
<sequence>GRVACSFSWVSSELALSTRHSCPLSVYYQNKHLLSANHTVGLAMDIDELDRFSMKRRRTRRYLIILCVGVLVLLVILPISFGVIYNYTDESIKKTIINRCQSFIQNNRNSRPSVSQTSPGDPQPSNNNEPAYLNQAAKAS</sequence>
<evidence type="ECO:0000313" key="3">
    <source>
        <dbReference type="EMBL" id="KAL1006899.1"/>
    </source>
</evidence>
<comment type="caution">
    <text evidence="3">The sequence shown here is derived from an EMBL/GenBank/DDBJ whole genome shotgun (WGS) entry which is preliminary data.</text>
</comment>
<feature type="compositionally biased region" description="Polar residues" evidence="1">
    <location>
        <begin position="107"/>
        <end position="129"/>
    </location>
</feature>
<keyword evidence="2" id="KW-0472">Membrane</keyword>
<dbReference type="Proteomes" id="UP001557470">
    <property type="component" value="Unassembled WGS sequence"/>
</dbReference>
<gene>
    <name evidence="3" type="ORF">UPYG_G00078640</name>
</gene>
<dbReference type="AlphaFoldDB" id="A0ABD0XD96"/>
<keyword evidence="4" id="KW-1185">Reference proteome</keyword>
<reference evidence="3 4" key="1">
    <citation type="submission" date="2024-06" db="EMBL/GenBank/DDBJ databases">
        <authorList>
            <person name="Pan Q."/>
            <person name="Wen M."/>
            <person name="Jouanno E."/>
            <person name="Zahm M."/>
            <person name="Klopp C."/>
            <person name="Cabau C."/>
            <person name="Louis A."/>
            <person name="Berthelot C."/>
            <person name="Parey E."/>
            <person name="Roest Crollius H."/>
            <person name="Montfort J."/>
            <person name="Robinson-Rechavi M."/>
            <person name="Bouchez O."/>
            <person name="Lampietro C."/>
            <person name="Lopez Roques C."/>
            <person name="Donnadieu C."/>
            <person name="Postlethwait J."/>
            <person name="Bobe J."/>
            <person name="Verreycken H."/>
            <person name="Guiguen Y."/>
        </authorList>
    </citation>
    <scope>NUCLEOTIDE SEQUENCE [LARGE SCALE GENOMIC DNA]</scope>
    <source>
        <strain evidence="3">Up_M1</strain>
        <tissue evidence="3">Testis</tissue>
    </source>
</reference>
<evidence type="ECO:0000313" key="4">
    <source>
        <dbReference type="Proteomes" id="UP001557470"/>
    </source>
</evidence>
<organism evidence="3 4">
    <name type="scientific">Umbra pygmaea</name>
    <name type="common">Eastern mudminnow</name>
    <dbReference type="NCBI Taxonomy" id="75934"/>
    <lineage>
        <taxon>Eukaryota</taxon>
        <taxon>Metazoa</taxon>
        <taxon>Chordata</taxon>
        <taxon>Craniata</taxon>
        <taxon>Vertebrata</taxon>
        <taxon>Euteleostomi</taxon>
        <taxon>Actinopterygii</taxon>
        <taxon>Neopterygii</taxon>
        <taxon>Teleostei</taxon>
        <taxon>Protacanthopterygii</taxon>
        <taxon>Esociformes</taxon>
        <taxon>Umbridae</taxon>
        <taxon>Umbra</taxon>
    </lineage>
</organism>
<proteinExistence type="predicted"/>